<dbReference type="EMBL" id="NNAY01002819">
    <property type="protein sequence ID" value="OXU20505.1"/>
    <property type="molecule type" value="Genomic_DNA"/>
</dbReference>
<evidence type="ECO:0000256" key="8">
    <source>
        <dbReference type="ARBA" id="ARBA00035228"/>
    </source>
</evidence>
<protein>
    <recommendedName>
        <fullName evidence="8">Large ribosomal subunit protein eL33</fullName>
    </recommendedName>
    <alternativeName>
        <fullName evidence="9">60S ribosomal protein L35a</fullName>
    </alternativeName>
    <alternativeName>
        <fullName evidence="4">SPRY domain-containing protein 7</fullName>
    </alternativeName>
</protein>
<dbReference type="InterPro" id="IPR043136">
    <property type="entry name" value="B30.2/SPRY_sf"/>
</dbReference>
<dbReference type="SUPFAM" id="SSF49899">
    <property type="entry name" value="Concanavalin A-like lectins/glucanases"/>
    <property type="match status" value="1"/>
</dbReference>
<dbReference type="InterPro" id="IPR038661">
    <property type="entry name" value="Ribosomal_eL33_sf"/>
</dbReference>
<organism evidence="12 13">
    <name type="scientific">Trichomalopsis sarcophagae</name>
    <dbReference type="NCBI Taxonomy" id="543379"/>
    <lineage>
        <taxon>Eukaryota</taxon>
        <taxon>Metazoa</taxon>
        <taxon>Ecdysozoa</taxon>
        <taxon>Arthropoda</taxon>
        <taxon>Hexapoda</taxon>
        <taxon>Insecta</taxon>
        <taxon>Pterygota</taxon>
        <taxon>Neoptera</taxon>
        <taxon>Endopterygota</taxon>
        <taxon>Hymenoptera</taxon>
        <taxon>Apocrita</taxon>
        <taxon>Proctotrupomorpha</taxon>
        <taxon>Chalcidoidea</taxon>
        <taxon>Pteromalidae</taxon>
        <taxon>Pteromalinae</taxon>
        <taxon>Trichomalopsis</taxon>
    </lineage>
</organism>
<dbReference type="GO" id="GO:0006412">
    <property type="term" value="P:translation"/>
    <property type="evidence" value="ECO:0007669"/>
    <property type="project" value="InterPro"/>
</dbReference>
<feature type="region of interest" description="Disordered" evidence="10">
    <location>
        <begin position="1"/>
        <end position="39"/>
    </location>
</feature>
<feature type="compositionally biased region" description="Basic and acidic residues" evidence="10">
    <location>
        <begin position="13"/>
        <end position="22"/>
    </location>
</feature>
<keyword evidence="7" id="KW-0687">Ribonucleoprotein</keyword>
<dbReference type="InterPro" id="IPR001780">
    <property type="entry name" value="Ribosomal_eL33"/>
</dbReference>
<dbReference type="InterPro" id="IPR013320">
    <property type="entry name" value="ConA-like_dom_sf"/>
</dbReference>
<dbReference type="Gene3D" id="2.60.120.920">
    <property type="match status" value="1"/>
</dbReference>
<dbReference type="InterPro" id="IPR035766">
    <property type="entry name" value="SPRYD7"/>
</dbReference>
<keyword evidence="13" id="KW-1185">Reference proteome</keyword>
<dbReference type="PANTHER" id="PTHR20951">
    <property type="entry name" value="C13ORF1 PROTEIN-RELATED"/>
    <property type="match status" value="1"/>
</dbReference>
<dbReference type="InterPro" id="IPR018266">
    <property type="entry name" value="Ribosomal_eL33_CS"/>
</dbReference>
<dbReference type="FunFam" id="2.40.10.190:FF:000005">
    <property type="entry name" value="60S ribosomal protein L35a"/>
    <property type="match status" value="1"/>
</dbReference>
<evidence type="ECO:0000313" key="12">
    <source>
        <dbReference type="EMBL" id="OXU20505.1"/>
    </source>
</evidence>
<dbReference type="SUPFAM" id="SSF50447">
    <property type="entry name" value="Translation proteins"/>
    <property type="match status" value="1"/>
</dbReference>
<evidence type="ECO:0000256" key="10">
    <source>
        <dbReference type="SAM" id="MobiDB-lite"/>
    </source>
</evidence>
<dbReference type="Pfam" id="PF01247">
    <property type="entry name" value="Ribosomal_L35Ae"/>
    <property type="match status" value="1"/>
</dbReference>
<evidence type="ECO:0000256" key="9">
    <source>
        <dbReference type="ARBA" id="ARBA00035530"/>
    </source>
</evidence>
<dbReference type="HAMAP" id="MF_00573">
    <property type="entry name" value="Ribosomal_eL33"/>
    <property type="match status" value="1"/>
</dbReference>
<dbReference type="InterPro" id="IPR003877">
    <property type="entry name" value="SPRY_dom"/>
</dbReference>
<sequence length="310" mass="34574">MDYEPDISCGTDMADKVAEKPKATTKKPKEKPAEPVPLKKRPFKRHGRLYAKAIFTGYKRGLRNQHEHTALLKIDGARAKSDSDFYIGKRCVYVYKAKNKTPVPGKTTKKTKVRAIWGKVTRPHGTSGSVRAKFKRNLPAKAMGHRIRISQRQEVVVVKNCGRVCGRGAVLGNAPLVQSKSYFEVKIQQEGIWGVGIATRSTNLDTSVGGMDAESWAFNSDGVIRHNKEELHKVQNLPQEGDIIGISYDHVELNFYLNGKSMEAPMMGIKGTTYPVLYVDDGAILDFILENFAHSPPMGFEKIMLEQSLL</sequence>
<evidence type="ECO:0000256" key="2">
    <source>
        <dbReference type="ARBA" id="ARBA00009269"/>
    </source>
</evidence>
<dbReference type="InterPro" id="IPR001870">
    <property type="entry name" value="B30.2/SPRY"/>
</dbReference>
<keyword evidence="6" id="KW-0689">Ribosomal protein</keyword>
<name>A0A232EQ58_9HYME</name>
<comment type="subcellular location">
    <subcellularLocation>
        <location evidence="1">Cytoplasm</location>
    </subcellularLocation>
</comment>
<accession>A0A232EQ58</accession>
<evidence type="ECO:0000256" key="6">
    <source>
        <dbReference type="ARBA" id="ARBA00022980"/>
    </source>
</evidence>
<gene>
    <name evidence="12" type="ORF">TSAR_001973</name>
</gene>
<evidence type="ECO:0000256" key="5">
    <source>
        <dbReference type="ARBA" id="ARBA00022490"/>
    </source>
</evidence>
<dbReference type="Proteomes" id="UP000215335">
    <property type="component" value="Unassembled WGS sequence"/>
</dbReference>
<evidence type="ECO:0000256" key="3">
    <source>
        <dbReference type="ARBA" id="ARBA00011133"/>
    </source>
</evidence>
<comment type="similarity">
    <text evidence="2">Belongs to the eukaryotic ribosomal protein eL33 family.</text>
</comment>
<evidence type="ECO:0000259" key="11">
    <source>
        <dbReference type="PROSITE" id="PS50188"/>
    </source>
</evidence>
<proteinExistence type="inferred from homology"/>
<evidence type="ECO:0000313" key="13">
    <source>
        <dbReference type="Proteomes" id="UP000215335"/>
    </source>
</evidence>
<keyword evidence="5" id="KW-0963">Cytoplasm</keyword>
<dbReference type="CDD" id="cd12880">
    <property type="entry name" value="SPRYD7"/>
    <property type="match status" value="1"/>
</dbReference>
<dbReference type="GO" id="GO:0003735">
    <property type="term" value="F:structural constituent of ribosome"/>
    <property type="evidence" value="ECO:0007669"/>
    <property type="project" value="InterPro"/>
</dbReference>
<evidence type="ECO:0000256" key="7">
    <source>
        <dbReference type="ARBA" id="ARBA00023274"/>
    </source>
</evidence>
<reference evidence="12 13" key="1">
    <citation type="journal article" date="2017" name="Curr. Biol.">
        <title>The Evolution of Venom by Co-option of Single-Copy Genes.</title>
        <authorList>
            <person name="Martinson E.O."/>
            <person name="Mrinalini"/>
            <person name="Kelkar Y.D."/>
            <person name="Chang C.H."/>
            <person name="Werren J.H."/>
        </authorList>
    </citation>
    <scope>NUCLEOTIDE SEQUENCE [LARGE SCALE GENOMIC DNA]</scope>
    <source>
        <strain evidence="12 13">Alberta</strain>
        <tissue evidence="12">Whole body</tissue>
    </source>
</reference>
<comment type="subunit">
    <text evidence="3">Component of the large ribosomal subunit.</text>
</comment>
<dbReference type="AlphaFoldDB" id="A0A232EQ58"/>
<feature type="domain" description="B30.2/SPRY" evidence="11">
    <location>
        <begin position="116"/>
        <end position="297"/>
    </location>
</feature>
<comment type="caution">
    <text evidence="12">The sequence shown here is derived from an EMBL/GenBank/DDBJ whole genome shotgun (WGS) entry which is preliminary data.</text>
</comment>
<dbReference type="PROSITE" id="PS50188">
    <property type="entry name" value="B302_SPRY"/>
    <property type="match status" value="1"/>
</dbReference>
<evidence type="ECO:0000256" key="4">
    <source>
        <dbReference type="ARBA" id="ARBA00021772"/>
    </source>
</evidence>
<dbReference type="Pfam" id="PF00622">
    <property type="entry name" value="SPRY"/>
    <property type="match status" value="1"/>
</dbReference>
<dbReference type="Gene3D" id="2.40.10.190">
    <property type="entry name" value="translation elongation factor selb, chain A, domain 4"/>
    <property type="match status" value="1"/>
</dbReference>
<evidence type="ECO:0000256" key="1">
    <source>
        <dbReference type="ARBA" id="ARBA00004496"/>
    </source>
</evidence>
<dbReference type="GO" id="GO:0022625">
    <property type="term" value="C:cytosolic large ribosomal subunit"/>
    <property type="evidence" value="ECO:0007669"/>
    <property type="project" value="UniProtKB-ARBA"/>
</dbReference>
<dbReference type="InterPro" id="IPR009000">
    <property type="entry name" value="Transl_B-barrel_sf"/>
</dbReference>
<dbReference type="PROSITE" id="PS01105">
    <property type="entry name" value="RIBOSOMAL_L35AE"/>
    <property type="match status" value="1"/>
</dbReference>
<dbReference type="SMART" id="SM00449">
    <property type="entry name" value="SPRY"/>
    <property type="match status" value="1"/>
</dbReference>
<dbReference type="PANTHER" id="PTHR20951:SF2">
    <property type="entry name" value="SPRY DOMAIN-CONTAINING PROTEIN 7"/>
    <property type="match status" value="1"/>
</dbReference>
<dbReference type="OrthoDB" id="40953at2759"/>